<evidence type="ECO:0000256" key="9">
    <source>
        <dbReference type="ARBA" id="ARBA00023014"/>
    </source>
</evidence>
<comment type="similarity">
    <text evidence="3">Belongs to the radical SAM superfamily. KamA family.</text>
</comment>
<dbReference type="Pfam" id="PF13353">
    <property type="entry name" value="Fer4_12"/>
    <property type="match status" value="1"/>
</dbReference>
<organism evidence="12 13">
    <name type="scientific">Ancylobacter oerskovii</name>
    <dbReference type="NCBI Taxonomy" id="459519"/>
    <lineage>
        <taxon>Bacteria</taxon>
        <taxon>Pseudomonadati</taxon>
        <taxon>Pseudomonadota</taxon>
        <taxon>Alphaproteobacteria</taxon>
        <taxon>Hyphomicrobiales</taxon>
        <taxon>Xanthobacteraceae</taxon>
        <taxon>Ancylobacter</taxon>
    </lineage>
</organism>
<dbReference type="NCBIfam" id="TIGR00238">
    <property type="entry name" value="KamA family radical SAM protein"/>
    <property type="match status" value="1"/>
</dbReference>
<evidence type="ECO:0000256" key="8">
    <source>
        <dbReference type="ARBA" id="ARBA00023004"/>
    </source>
</evidence>
<reference evidence="13" key="1">
    <citation type="journal article" date="2019" name="Int. J. Syst. Evol. Microbiol.">
        <title>The Global Catalogue of Microorganisms (GCM) 10K type strain sequencing project: providing services to taxonomists for standard genome sequencing and annotation.</title>
        <authorList>
            <consortium name="The Broad Institute Genomics Platform"/>
            <consortium name="The Broad Institute Genome Sequencing Center for Infectious Disease"/>
            <person name="Wu L."/>
            <person name="Ma J."/>
        </authorList>
    </citation>
    <scope>NUCLEOTIDE SEQUENCE [LARGE SCALE GENOMIC DNA]</scope>
    <source>
        <strain evidence="13">CCM 7435</strain>
    </source>
</reference>
<evidence type="ECO:0000256" key="3">
    <source>
        <dbReference type="ARBA" id="ARBA00008703"/>
    </source>
</evidence>
<keyword evidence="9" id="KW-0411">Iron-sulfur</keyword>
<dbReference type="InterPro" id="IPR025895">
    <property type="entry name" value="LAM_C_dom"/>
</dbReference>
<dbReference type="InterPro" id="IPR022447">
    <property type="entry name" value="Lys_aminomutase-rel"/>
</dbReference>
<evidence type="ECO:0000313" key="13">
    <source>
        <dbReference type="Proteomes" id="UP001597299"/>
    </source>
</evidence>
<comment type="cofactor">
    <cofactor evidence="2">
        <name>[4Fe-4S] cluster</name>
        <dbReference type="ChEBI" id="CHEBI:49883"/>
    </cofactor>
</comment>
<dbReference type="PIRSF" id="PIRSF004911">
    <property type="entry name" value="DUF160"/>
    <property type="match status" value="1"/>
</dbReference>
<dbReference type="InterPro" id="IPR058240">
    <property type="entry name" value="rSAM_sf"/>
</dbReference>
<dbReference type="InterPro" id="IPR007197">
    <property type="entry name" value="rSAM"/>
</dbReference>
<dbReference type="NCBIfam" id="TIGR03822">
    <property type="entry name" value="AblA_like_2"/>
    <property type="match status" value="1"/>
</dbReference>
<dbReference type="SUPFAM" id="SSF102114">
    <property type="entry name" value="Radical SAM enzymes"/>
    <property type="match status" value="1"/>
</dbReference>
<dbReference type="PANTHER" id="PTHR30538">
    <property type="entry name" value="LYSINE 2,3-AMINOMUTASE-RELATED"/>
    <property type="match status" value="1"/>
</dbReference>
<feature type="domain" description="Radical SAM core" evidence="11">
    <location>
        <begin position="99"/>
        <end position="312"/>
    </location>
</feature>
<keyword evidence="8" id="KW-0408">Iron</keyword>
<dbReference type="Proteomes" id="UP001597299">
    <property type="component" value="Unassembled WGS sequence"/>
</dbReference>
<proteinExistence type="inferred from homology"/>
<evidence type="ECO:0000256" key="1">
    <source>
        <dbReference type="ARBA" id="ARBA00001933"/>
    </source>
</evidence>
<comment type="caution">
    <text evidence="12">The sequence shown here is derived from an EMBL/GenBank/DDBJ whole genome shotgun (WGS) entry which is preliminary data.</text>
</comment>
<dbReference type="Pfam" id="PF12544">
    <property type="entry name" value="LAM_C"/>
    <property type="match status" value="1"/>
</dbReference>
<evidence type="ECO:0000256" key="7">
    <source>
        <dbReference type="ARBA" id="ARBA00022898"/>
    </source>
</evidence>
<dbReference type="InterPro" id="IPR003739">
    <property type="entry name" value="Lys_aminomutase/Glu_NH3_mut"/>
</dbReference>
<dbReference type="InterPro" id="IPR013785">
    <property type="entry name" value="Aldolase_TIM"/>
</dbReference>
<sequence>MKPSPSPLPTVARLPRTLRSATALAEAGLLPPDPALEAVGARYAVAVTASLATKMVPGAADDPIARQFLPDARELDVQPQELADPIGDDAHSPVPGIVHRYPDRALLKLVGVCAVYCRFCFRREMVGPGAETGLSEEALDGALAYIAGHPEIWEVVVTGGDPFMASPRRLKELLKRLAALGHVKIVRFHTRVPVAAPERVTGALVEALRVPGLTTWVAVHANHASELDDGVHAALARLADGGIALVGQSVLLRGVNDDAETLAALFRALVEARVKPYYLHHPDLAPGTVHFRLPVERGQELMRALRGRVSGLALPTYVLDIPGGHGKVPIGPGYIEPAPEGWRVTDYCGGIHGYDPAAER</sequence>
<evidence type="ECO:0000256" key="10">
    <source>
        <dbReference type="ARBA" id="ARBA00023235"/>
    </source>
</evidence>
<accession>A0ABW4Z131</accession>
<dbReference type="CDD" id="cd01335">
    <property type="entry name" value="Radical_SAM"/>
    <property type="match status" value="1"/>
</dbReference>
<dbReference type="EMBL" id="JBHUHD010000001">
    <property type="protein sequence ID" value="MFD2142138.1"/>
    <property type="molecule type" value="Genomic_DNA"/>
</dbReference>
<keyword evidence="7" id="KW-0663">Pyridoxal phosphate</keyword>
<dbReference type="RefSeq" id="WP_213351472.1">
    <property type="nucleotide sequence ID" value="NZ_JAHBGB010000006.1"/>
</dbReference>
<gene>
    <name evidence="12" type="ORF">ACFSNC_17150</name>
</gene>
<evidence type="ECO:0000256" key="6">
    <source>
        <dbReference type="ARBA" id="ARBA00022723"/>
    </source>
</evidence>
<dbReference type="PROSITE" id="PS51918">
    <property type="entry name" value="RADICAL_SAM"/>
    <property type="match status" value="1"/>
</dbReference>
<protein>
    <submittedName>
        <fullName evidence="12">Lysine-2,3-aminomutase-like protein</fullName>
    </submittedName>
</protein>
<evidence type="ECO:0000256" key="2">
    <source>
        <dbReference type="ARBA" id="ARBA00001966"/>
    </source>
</evidence>
<evidence type="ECO:0000256" key="5">
    <source>
        <dbReference type="ARBA" id="ARBA00022691"/>
    </source>
</evidence>
<keyword evidence="5" id="KW-0949">S-adenosyl-L-methionine</keyword>
<keyword evidence="6" id="KW-0479">Metal-binding</keyword>
<name>A0ABW4Z131_9HYPH</name>
<evidence type="ECO:0000256" key="4">
    <source>
        <dbReference type="ARBA" id="ARBA00022485"/>
    </source>
</evidence>
<evidence type="ECO:0000313" key="12">
    <source>
        <dbReference type="EMBL" id="MFD2142138.1"/>
    </source>
</evidence>
<dbReference type="SFLD" id="SFLDS00029">
    <property type="entry name" value="Radical_SAM"/>
    <property type="match status" value="1"/>
</dbReference>
<dbReference type="PANTHER" id="PTHR30538:SF1">
    <property type="entry name" value="L-LYSINE 2,3-AMINOMUTASE"/>
    <property type="match status" value="1"/>
</dbReference>
<keyword evidence="4" id="KW-0004">4Fe-4S</keyword>
<comment type="cofactor">
    <cofactor evidence="1">
        <name>pyridoxal 5'-phosphate</name>
        <dbReference type="ChEBI" id="CHEBI:597326"/>
    </cofactor>
</comment>
<evidence type="ECO:0000259" key="11">
    <source>
        <dbReference type="PROSITE" id="PS51918"/>
    </source>
</evidence>
<keyword evidence="13" id="KW-1185">Reference proteome</keyword>
<keyword evidence="10" id="KW-0413">Isomerase</keyword>
<dbReference type="Gene3D" id="3.20.20.70">
    <property type="entry name" value="Aldolase class I"/>
    <property type="match status" value="1"/>
</dbReference>
<dbReference type="SFLD" id="SFLDG01070">
    <property type="entry name" value="PLP-dependent"/>
    <property type="match status" value="1"/>
</dbReference>